<organism evidence="14 15">
    <name type="scientific">Propionivibrio dicarboxylicus</name>
    <dbReference type="NCBI Taxonomy" id="83767"/>
    <lineage>
        <taxon>Bacteria</taxon>
        <taxon>Pseudomonadati</taxon>
        <taxon>Pseudomonadota</taxon>
        <taxon>Betaproteobacteria</taxon>
        <taxon>Rhodocyclales</taxon>
        <taxon>Rhodocyclaceae</taxon>
        <taxon>Propionivibrio</taxon>
    </lineage>
</organism>
<dbReference type="InterPro" id="IPR023614">
    <property type="entry name" value="Porin_dom_sf"/>
</dbReference>
<evidence type="ECO:0000256" key="5">
    <source>
        <dbReference type="ARBA" id="ARBA00022692"/>
    </source>
</evidence>
<sequence length="451" mass="48178">MQFNQLVVKRPKTISSILALAMGLSVSPFAMAETEIESLRRELAEQKEIIRQILAAQQVQKESSAKVEAKVEAQAKVIAETPASTAAQGAGSSIPNVTFYGVLDGGFERITNIKTSTTEGSVTRMPNITGSIPSRVGLRAAKEFAPGYKAIATAEMGFNFDDGTIGQSTAGSNPRIFGRQLFAGVDTPYGALTFGRQNSMLVYALGDADLLGPTIYSMGSLDAYLPNARFDNSLAWRKNFEKFSLGMTYSTGRDTTGGAPGSGTCAGEIPGQASACKGWSAMAKYDDASYGFATGLDEQRGGGTATANFFNGAATLAFTRPQDYDRRITANGYAKFGAAKIGLGWLGREVNVIAGDYKSNIYFLDAAYKLNSRISFDGGLYRITNRDMDRNATLASLRTFYNLDKDFDAYLQLSHLTNSAKAIYAVSVGANVSPPVGGAQTGTMVGLRYKF</sequence>
<evidence type="ECO:0000256" key="12">
    <source>
        <dbReference type="SAM" id="SignalP"/>
    </source>
</evidence>
<evidence type="ECO:0000256" key="3">
    <source>
        <dbReference type="ARBA" id="ARBA00022448"/>
    </source>
</evidence>
<dbReference type="GO" id="GO:0015288">
    <property type="term" value="F:porin activity"/>
    <property type="evidence" value="ECO:0007669"/>
    <property type="project" value="UniProtKB-KW"/>
</dbReference>
<keyword evidence="8" id="KW-0626">Porin</keyword>
<dbReference type="InterPro" id="IPR050298">
    <property type="entry name" value="Gram-neg_bact_OMP"/>
</dbReference>
<dbReference type="CDD" id="cd00342">
    <property type="entry name" value="gram_neg_porins"/>
    <property type="match status" value="1"/>
</dbReference>
<dbReference type="PANTHER" id="PTHR34501:SF9">
    <property type="entry name" value="MAJOR OUTER MEMBRANE PROTEIN P.IA"/>
    <property type="match status" value="1"/>
</dbReference>
<evidence type="ECO:0000256" key="10">
    <source>
        <dbReference type="ARBA" id="ARBA00023237"/>
    </source>
</evidence>
<keyword evidence="3" id="KW-0813">Transport</keyword>
<dbReference type="SUPFAM" id="SSF56935">
    <property type="entry name" value="Porins"/>
    <property type="match status" value="1"/>
</dbReference>
<keyword evidence="15" id="KW-1185">Reference proteome</keyword>
<accession>A0A1G8NX91</accession>
<dbReference type="STRING" id="83767.SAMN05660652_04127"/>
<dbReference type="Pfam" id="PF13609">
    <property type="entry name" value="Porin_4"/>
    <property type="match status" value="1"/>
</dbReference>
<evidence type="ECO:0000256" key="6">
    <source>
        <dbReference type="ARBA" id="ARBA00022729"/>
    </source>
</evidence>
<gene>
    <name evidence="14" type="ORF">SAMN05660652_04127</name>
</gene>
<dbReference type="RefSeq" id="WP_218122838.1">
    <property type="nucleotide sequence ID" value="NZ_FNCY01000038.1"/>
</dbReference>
<evidence type="ECO:0000313" key="14">
    <source>
        <dbReference type="EMBL" id="SDI84911.1"/>
    </source>
</evidence>
<evidence type="ECO:0000256" key="7">
    <source>
        <dbReference type="ARBA" id="ARBA00023065"/>
    </source>
</evidence>
<comment type="subcellular location">
    <subcellularLocation>
        <location evidence="1">Cell outer membrane</location>
        <topology evidence="1">Multi-pass membrane protein</topology>
    </subcellularLocation>
</comment>
<dbReference type="InterPro" id="IPR033900">
    <property type="entry name" value="Gram_neg_porin_domain"/>
</dbReference>
<keyword evidence="5" id="KW-0812">Transmembrane</keyword>
<dbReference type="PANTHER" id="PTHR34501">
    <property type="entry name" value="PROTEIN YDDL-RELATED"/>
    <property type="match status" value="1"/>
</dbReference>
<protein>
    <submittedName>
        <fullName evidence="14">Outer membrane protein (Porin)</fullName>
    </submittedName>
</protein>
<keyword evidence="4" id="KW-1134">Transmembrane beta strand</keyword>
<feature type="chain" id="PRO_5011689895" evidence="12">
    <location>
        <begin position="33"/>
        <end position="451"/>
    </location>
</feature>
<proteinExistence type="predicted"/>
<evidence type="ECO:0000259" key="13">
    <source>
        <dbReference type="Pfam" id="PF13609"/>
    </source>
</evidence>
<feature type="domain" description="Porin" evidence="13">
    <location>
        <begin position="81"/>
        <end position="420"/>
    </location>
</feature>
<evidence type="ECO:0000256" key="2">
    <source>
        <dbReference type="ARBA" id="ARBA00011233"/>
    </source>
</evidence>
<dbReference type="GO" id="GO:0009279">
    <property type="term" value="C:cell outer membrane"/>
    <property type="evidence" value="ECO:0007669"/>
    <property type="project" value="UniProtKB-SubCell"/>
</dbReference>
<dbReference type="EMBL" id="FNCY01000038">
    <property type="protein sequence ID" value="SDI84911.1"/>
    <property type="molecule type" value="Genomic_DNA"/>
</dbReference>
<reference evidence="14 15" key="1">
    <citation type="submission" date="2016-10" db="EMBL/GenBank/DDBJ databases">
        <authorList>
            <person name="de Groot N.N."/>
        </authorList>
    </citation>
    <scope>NUCLEOTIDE SEQUENCE [LARGE SCALE GENOMIC DNA]</scope>
    <source>
        <strain evidence="14 15">DSM 5885</strain>
    </source>
</reference>
<feature type="coiled-coil region" evidence="11">
    <location>
        <begin position="29"/>
        <end position="56"/>
    </location>
</feature>
<evidence type="ECO:0000256" key="11">
    <source>
        <dbReference type="SAM" id="Coils"/>
    </source>
</evidence>
<evidence type="ECO:0000256" key="4">
    <source>
        <dbReference type="ARBA" id="ARBA00022452"/>
    </source>
</evidence>
<keyword evidence="6 12" id="KW-0732">Signal</keyword>
<name>A0A1G8NX91_9RHOO</name>
<keyword evidence="7" id="KW-0406">Ion transport</keyword>
<keyword evidence="10" id="KW-0998">Cell outer membrane</keyword>
<comment type="subunit">
    <text evidence="2">Homotrimer.</text>
</comment>
<dbReference type="GO" id="GO:0006811">
    <property type="term" value="P:monoatomic ion transport"/>
    <property type="evidence" value="ECO:0007669"/>
    <property type="project" value="UniProtKB-KW"/>
</dbReference>
<evidence type="ECO:0000256" key="9">
    <source>
        <dbReference type="ARBA" id="ARBA00023136"/>
    </source>
</evidence>
<dbReference type="Proteomes" id="UP000198607">
    <property type="component" value="Unassembled WGS sequence"/>
</dbReference>
<feature type="signal peptide" evidence="12">
    <location>
        <begin position="1"/>
        <end position="32"/>
    </location>
</feature>
<evidence type="ECO:0000256" key="1">
    <source>
        <dbReference type="ARBA" id="ARBA00004571"/>
    </source>
</evidence>
<evidence type="ECO:0000256" key="8">
    <source>
        <dbReference type="ARBA" id="ARBA00023114"/>
    </source>
</evidence>
<evidence type="ECO:0000313" key="15">
    <source>
        <dbReference type="Proteomes" id="UP000198607"/>
    </source>
</evidence>
<keyword evidence="9" id="KW-0472">Membrane</keyword>
<dbReference type="GO" id="GO:0046930">
    <property type="term" value="C:pore complex"/>
    <property type="evidence" value="ECO:0007669"/>
    <property type="project" value="UniProtKB-KW"/>
</dbReference>
<dbReference type="AlphaFoldDB" id="A0A1G8NX91"/>
<dbReference type="Gene3D" id="2.40.160.10">
    <property type="entry name" value="Porin"/>
    <property type="match status" value="1"/>
</dbReference>
<keyword evidence="11" id="KW-0175">Coiled coil</keyword>